<name>M2AHS6_9BACT</name>
<organism evidence="1 2">
    <name type="scientific">Rhodopirellula europaea 6C</name>
    <dbReference type="NCBI Taxonomy" id="1263867"/>
    <lineage>
        <taxon>Bacteria</taxon>
        <taxon>Pseudomonadati</taxon>
        <taxon>Planctomycetota</taxon>
        <taxon>Planctomycetia</taxon>
        <taxon>Pirellulales</taxon>
        <taxon>Pirellulaceae</taxon>
        <taxon>Rhodopirellula</taxon>
    </lineage>
</organism>
<protein>
    <submittedName>
        <fullName evidence="1">Uncharacterized protein</fullName>
    </submittedName>
</protein>
<sequence length="109" mass="13083">MELIRHPRSEFNHVVADHASVPRRMQNAQVHTRSEIAFWIKIESGVFAIKRLYFPFPRLWGAVLGRYDSRPSPRRVWHLLRSDATLHSSTWRIWTMQTIELKGFTERQW</sequence>
<gene>
    <name evidence="1" type="ORF">RE6C_02621</name>
</gene>
<keyword evidence="2" id="KW-1185">Reference proteome</keyword>
<proteinExistence type="predicted"/>
<dbReference type="PATRIC" id="fig|1263867.3.peg.2801"/>
<evidence type="ECO:0000313" key="1">
    <source>
        <dbReference type="EMBL" id="EMB16690.1"/>
    </source>
</evidence>
<dbReference type="Proteomes" id="UP000011529">
    <property type="component" value="Unassembled WGS sequence"/>
</dbReference>
<accession>M2AHS6</accession>
<reference evidence="1" key="1">
    <citation type="submission" date="2012-11" db="EMBL/GenBank/DDBJ databases">
        <title>Permanent draft genomes of Rhodopirellula europaea strain SH398 and 6C.</title>
        <authorList>
            <person name="Richter M."/>
            <person name="Richter-Heitmann T."/>
            <person name="Frank C."/>
            <person name="Harder J."/>
            <person name="Glockner F.O."/>
        </authorList>
    </citation>
    <scope>NUCLEOTIDE SEQUENCE</scope>
    <source>
        <strain evidence="1">6C</strain>
    </source>
</reference>
<dbReference type="EMBL" id="ANMO01000118">
    <property type="protein sequence ID" value="EMB16690.1"/>
    <property type="molecule type" value="Genomic_DNA"/>
</dbReference>
<dbReference type="AlphaFoldDB" id="M2AHS6"/>
<comment type="caution">
    <text evidence="1">The sequence shown here is derived from an EMBL/GenBank/DDBJ whole genome shotgun (WGS) entry which is preliminary data.</text>
</comment>
<reference evidence="1" key="2">
    <citation type="journal article" date="2013" name="Mar. Genomics">
        <title>Expression of sulfatases in Rhodopirellula baltica and the diversity of sulfatases in the genus Rhodopirellula.</title>
        <authorList>
            <person name="Wegner C.E."/>
            <person name="Richter-Heitmann T."/>
            <person name="Klindworth A."/>
            <person name="Klockow C."/>
            <person name="Richter M."/>
            <person name="Achstetter T."/>
            <person name="Glockner F.O."/>
            <person name="Harder J."/>
        </authorList>
    </citation>
    <scope>NUCLEOTIDE SEQUENCE [LARGE SCALE GENOMIC DNA]</scope>
    <source>
        <strain evidence="1">6C</strain>
    </source>
</reference>
<evidence type="ECO:0000313" key="2">
    <source>
        <dbReference type="Proteomes" id="UP000011529"/>
    </source>
</evidence>